<dbReference type="EnsemblMetazoa" id="CapteT114151">
    <property type="protein sequence ID" value="CapteP114151"/>
    <property type="gene ID" value="CapteG114151"/>
</dbReference>
<accession>R7VFT4</accession>
<dbReference type="STRING" id="283909.R7VFT4"/>
<evidence type="ECO:0000256" key="1">
    <source>
        <dbReference type="ARBA" id="ARBA00022723"/>
    </source>
</evidence>
<dbReference type="SMART" id="SM00132">
    <property type="entry name" value="LIM"/>
    <property type="match status" value="1"/>
</dbReference>
<dbReference type="PROSITE" id="PS50023">
    <property type="entry name" value="LIM_DOMAIN_2"/>
    <property type="match status" value="1"/>
</dbReference>
<keyword evidence="3 4" id="KW-0440">LIM domain</keyword>
<gene>
    <name evidence="6" type="ORF">CAPTEDRAFT_114151</name>
</gene>
<evidence type="ECO:0000256" key="2">
    <source>
        <dbReference type="ARBA" id="ARBA00022833"/>
    </source>
</evidence>
<dbReference type="AlphaFoldDB" id="R7VFT4"/>
<protein>
    <recommendedName>
        <fullName evidence="5">LIM zinc-binding domain-containing protein</fullName>
    </recommendedName>
</protein>
<reference evidence="7" key="3">
    <citation type="submission" date="2015-06" db="UniProtKB">
        <authorList>
            <consortium name="EnsemblMetazoa"/>
        </authorList>
    </citation>
    <scope>IDENTIFICATION</scope>
</reference>
<dbReference type="Gene3D" id="2.10.110.10">
    <property type="entry name" value="Cysteine Rich Protein"/>
    <property type="match status" value="1"/>
</dbReference>
<dbReference type="HOGENOM" id="CLU_026811_3_1_1"/>
<reference evidence="8" key="1">
    <citation type="submission" date="2012-12" db="EMBL/GenBank/DDBJ databases">
        <authorList>
            <person name="Hellsten U."/>
            <person name="Grimwood J."/>
            <person name="Chapman J.A."/>
            <person name="Shapiro H."/>
            <person name="Aerts A."/>
            <person name="Otillar R.P."/>
            <person name="Terry A.Y."/>
            <person name="Boore J.L."/>
            <person name="Simakov O."/>
            <person name="Marletaz F."/>
            <person name="Cho S.-J."/>
            <person name="Edsinger-Gonzales E."/>
            <person name="Havlak P."/>
            <person name="Kuo D.-H."/>
            <person name="Larsson T."/>
            <person name="Lv J."/>
            <person name="Arendt D."/>
            <person name="Savage R."/>
            <person name="Osoegawa K."/>
            <person name="de Jong P."/>
            <person name="Lindberg D.R."/>
            <person name="Seaver E.C."/>
            <person name="Weisblat D.A."/>
            <person name="Putnam N.H."/>
            <person name="Grigoriev I.V."/>
            <person name="Rokhsar D.S."/>
        </authorList>
    </citation>
    <scope>NUCLEOTIDE SEQUENCE</scope>
    <source>
        <strain evidence="8">I ESC-2004</strain>
    </source>
</reference>
<dbReference type="FunFam" id="2.10.110.10:FF:000002">
    <property type="entry name" value="LIM domain and actin-binding 1"/>
    <property type="match status" value="1"/>
</dbReference>
<dbReference type="PANTHER" id="PTHR24206">
    <property type="entry name" value="OS06G0237300 PROTEIN"/>
    <property type="match status" value="1"/>
</dbReference>
<evidence type="ECO:0000313" key="7">
    <source>
        <dbReference type="EnsemblMetazoa" id="CapteP114151"/>
    </source>
</evidence>
<dbReference type="Proteomes" id="UP000014760">
    <property type="component" value="Unassembled WGS sequence"/>
</dbReference>
<keyword evidence="2 4" id="KW-0862">Zinc</keyword>
<feature type="domain" description="LIM zinc-binding" evidence="5">
    <location>
        <begin position="1"/>
        <end position="61"/>
    </location>
</feature>
<evidence type="ECO:0000259" key="5">
    <source>
        <dbReference type="PROSITE" id="PS50023"/>
    </source>
</evidence>
<dbReference type="EMBL" id="AMQN01004819">
    <property type="status" value="NOT_ANNOTATED_CDS"/>
    <property type="molecule type" value="Genomic_DNA"/>
</dbReference>
<dbReference type="Pfam" id="PF00412">
    <property type="entry name" value="LIM"/>
    <property type="match status" value="1"/>
</dbReference>
<sequence length="89" mass="10234">MLCKTCGKRVYEMEKIIADKAIYHKSCFKCCHCKSVLSMRNFASLDGEMFCKPHFIELFKSKGNYEEGFGKERKVKQWAAQNEAAAVRG</sequence>
<proteinExistence type="predicted"/>
<keyword evidence="8" id="KW-1185">Reference proteome</keyword>
<keyword evidence="1 4" id="KW-0479">Metal-binding</keyword>
<evidence type="ECO:0000256" key="4">
    <source>
        <dbReference type="PROSITE-ProRule" id="PRU00125"/>
    </source>
</evidence>
<dbReference type="GO" id="GO:0046872">
    <property type="term" value="F:metal ion binding"/>
    <property type="evidence" value="ECO:0007669"/>
    <property type="project" value="UniProtKB-KW"/>
</dbReference>
<organism evidence="6">
    <name type="scientific">Capitella teleta</name>
    <name type="common">Polychaete worm</name>
    <dbReference type="NCBI Taxonomy" id="283909"/>
    <lineage>
        <taxon>Eukaryota</taxon>
        <taxon>Metazoa</taxon>
        <taxon>Spiralia</taxon>
        <taxon>Lophotrochozoa</taxon>
        <taxon>Annelida</taxon>
        <taxon>Polychaeta</taxon>
        <taxon>Sedentaria</taxon>
        <taxon>Scolecida</taxon>
        <taxon>Capitellidae</taxon>
        <taxon>Capitella</taxon>
    </lineage>
</organism>
<reference evidence="6 8" key="2">
    <citation type="journal article" date="2013" name="Nature">
        <title>Insights into bilaterian evolution from three spiralian genomes.</title>
        <authorList>
            <person name="Simakov O."/>
            <person name="Marletaz F."/>
            <person name="Cho S.J."/>
            <person name="Edsinger-Gonzales E."/>
            <person name="Havlak P."/>
            <person name="Hellsten U."/>
            <person name="Kuo D.H."/>
            <person name="Larsson T."/>
            <person name="Lv J."/>
            <person name="Arendt D."/>
            <person name="Savage R."/>
            <person name="Osoegawa K."/>
            <person name="de Jong P."/>
            <person name="Grimwood J."/>
            <person name="Chapman J.A."/>
            <person name="Shapiro H."/>
            <person name="Aerts A."/>
            <person name="Otillar R.P."/>
            <person name="Terry A.Y."/>
            <person name="Boore J.L."/>
            <person name="Grigoriev I.V."/>
            <person name="Lindberg D.R."/>
            <person name="Seaver E.C."/>
            <person name="Weisblat D.A."/>
            <person name="Putnam N.H."/>
            <person name="Rokhsar D.S."/>
        </authorList>
    </citation>
    <scope>NUCLEOTIDE SEQUENCE</scope>
    <source>
        <strain evidence="6 8">I ESC-2004</strain>
    </source>
</reference>
<evidence type="ECO:0000256" key="3">
    <source>
        <dbReference type="ARBA" id="ARBA00023038"/>
    </source>
</evidence>
<name>R7VFT4_CAPTE</name>
<dbReference type="InterPro" id="IPR001781">
    <property type="entry name" value="Znf_LIM"/>
</dbReference>
<dbReference type="OrthoDB" id="6129702at2759"/>
<evidence type="ECO:0000313" key="8">
    <source>
        <dbReference type="Proteomes" id="UP000014760"/>
    </source>
</evidence>
<dbReference type="OMA" id="ELCASCN"/>
<evidence type="ECO:0000313" key="6">
    <source>
        <dbReference type="EMBL" id="ELU14545.1"/>
    </source>
</evidence>
<dbReference type="PROSITE" id="PS00478">
    <property type="entry name" value="LIM_DOMAIN_1"/>
    <property type="match status" value="1"/>
</dbReference>
<dbReference type="SUPFAM" id="SSF57716">
    <property type="entry name" value="Glucocorticoid receptor-like (DNA-binding domain)"/>
    <property type="match status" value="2"/>
</dbReference>
<dbReference type="EMBL" id="KB294418">
    <property type="protein sequence ID" value="ELU14545.1"/>
    <property type="molecule type" value="Genomic_DNA"/>
</dbReference>